<dbReference type="Proteomes" id="UP001215503">
    <property type="component" value="Unassembled WGS sequence"/>
</dbReference>
<organism evidence="2 3">
    <name type="scientific">Aquibaculum arenosum</name>
    <dbReference type="NCBI Taxonomy" id="3032591"/>
    <lineage>
        <taxon>Bacteria</taxon>
        <taxon>Pseudomonadati</taxon>
        <taxon>Pseudomonadota</taxon>
        <taxon>Alphaproteobacteria</taxon>
        <taxon>Rhodospirillales</taxon>
        <taxon>Rhodovibrionaceae</taxon>
        <taxon>Aquibaculum</taxon>
    </lineage>
</organism>
<keyword evidence="2" id="KW-0966">Cell projection</keyword>
<protein>
    <submittedName>
        <fullName evidence="2">Flagellar biosynthesis protein FlgA</fullName>
    </submittedName>
</protein>
<dbReference type="PANTHER" id="PTHR37850:SF3">
    <property type="entry name" value="BLR7815 PROTEIN"/>
    <property type="match status" value="1"/>
</dbReference>
<dbReference type="PANTHER" id="PTHR37850">
    <property type="entry name" value="STRU PROTEIN"/>
    <property type="match status" value="1"/>
</dbReference>
<evidence type="ECO:0000313" key="2">
    <source>
        <dbReference type="EMBL" id="MDF2096463.1"/>
    </source>
</evidence>
<keyword evidence="3" id="KW-1185">Reference proteome</keyword>
<dbReference type="RefSeq" id="WP_275822922.1">
    <property type="nucleotide sequence ID" value="NZ_JARHUD010000006.1"/>
</dbReference>
<dbReference type="SUPFAM" id="SSF51735">
    <property type="entry name" value="NAD(P)-binding Rossmann-fold domains"/>
    <property type="match status" value="1"/>
</dbReference>
<dbReference type="InterPro" id="IPR036291">
    <property type="entry name" value="NAD(P)-bd_dom_sf"/>
</dbReference>
<evidence type="ECO:0000313" key="3">
    <source>
        <dbReference type="Proteomes" id="UP001215503"/>
    </source>
</evidence>
<accession>A0ABT5YNA9</accession>
<evidence type="ECO:0000259" key="1">
    <source>
        <dbReference type="Pfam" id="PF21135"/>
    </source>
</evidence>
<proteinExistence type="predicted"/>
<sequence length="462" mass="48754">MNLQALLPAPGARPVEVALVGAGEFGRTFLSQVRRVAGMRGRVVCDRDGARAVETLRAIGIAEDDIRRCDSAKEASEAFEAGRHVVVEDSALLLDLPLSMVVEATGIPEAAAAIAEGALANGMHVAMVTKEAESVVGPLLGRRAHDAGLVYTPVDGDQPSLLIGLVGWCQLLGLDVLSAGKASEYDFVYDPASDEVSAQGRSVALPEMRALWDVPSDRLADSARQRAALLADFWHRTVPDLCEMTIVANATGLLPDAPALHAPIARTVELPDLFGLQSEGGLTARRGSVDIFNCLRRPDELSFAGGVYVIAAAPDPETAGLFAEKGIPVSADRKRVLVHNPVHLLGAEAPMSVLSACLARKSTGGAAPQPLVDLVARAEKDIPTGTVFELGWRHSIAGLAPEMLLSGEMGGAESALPYYLLPGTRALTDIPAGALVTRAMVAPPEDSVLWRLRAEQDRVFTQ</sequence>
<dbReference type="Gene3D" id="3.40.50.720">
    <property type="entry name" value="NAD(P)-binding Rossmann-like Domain"/>
    <property type="match status" value="1"/>
</dbReference>
<reference evidence="2 3" key="1">
    <citation type="submission" date="2023-03" db="EMBL/GenBank/DDBJ databases">
        <title>Fodinicurvata sp. CAU 1616 isolated from sea sendiment.</title>
        <authorList>
            <person name="Kim W."/>
        </authorList>
    </citation>
    <scope>NUCLEOTIDE SEQUENCE [LARGE SCALE GENOMIC DNA]</scope>
    <source>
        <strain evidence="2 3">CAU 1616</strain>
    </source>
</reference>
<name>A0ABT5YNA9_9PROT</name>
<keyword evidence="2" id="KW-0282">Flagellum</keyword>
<gene>
    <name evidence="2" type="ORF">P2G67_10790</name>
</gene>
<comment type="caution">
    <text evidence="2">The sequence shown here is derived from an EMBL/GenBank/DDBJ whole genome shotgun (WGS) entry which is preliminary data.</text>
</comment>
<feature type="domain" description="Oxidoreductase DRL-like catalytic" evidence="1">
    <location>
        <begin position="156"/>
        <end position="348"/>
    </location>
</feature>
<keyword evidence="2" id="KW-0969">Cilium</keyword>
<dbReference type="InterPro" id="IPR048423">
    <property type="entry name" value="DRL_cat"/>
</dbReference>
<dbReference type="EMBL" id="JARHUD010000006">
    <property type="protein sequence ID" value="MDF2096463.1"/>
    <property type="molecule type" value="Genomic_DNA"/>
</dbReference>
<dbReference type="Pfam" id="PF21135">
    <property type="entry name" value="DRL_cat"/>
    <property type="match status" value="1"/>
</dbReference>